<feature type="transmembrane region" description="Helical" evidence="8">
    <location>
        <begin position="337"/>
        <end position="357"/>
    </location>
</feature>
<evidence type="ECO:0000256" key="5">
    <source>
        <dbReference type="ARBA" id="ARBA00022989"/>
    </source>
</evidence>
<feature type="transmembrane region" description="Helical" evidence="8">
    <location>
        <begin position="140"/>
        <end position="158"/>
    </location>
</feature>
<feature type="transmembrane region" description="Helical" evidence="8">
    <location>
        <begin position="445"/>
        <end position="466"/>
    </location>
</feature>
<comment type="subcellular location">
    <subcellularLocation>
        <location evidence="1">Cell membrane</location>
        <topology evidence="1">Multi-pass membrane protein</topology>
    </subcellularLocation>
</comment>
<proteinExistence type="predicted"/>
<dbReference type="AlphaFoldDB" id="A0A6G3TSQ6"/>
<feature type="transmembrane region" description="Helical" evidence="8">
    <location>
        <begin position="372"/>
        <end position="395"/>
    </location>
</feature>
<evidence type="ECO:0000256" key="7">
    <source>
        <dbReference type="ARBA" id="ARBA00023251"/>
    </source>
</evidence>
<dbReference type="PANTHER" id="PTHR42718:SF46">
    <property type="entry name" value="BLR6921 PROTEIN"/>
    <property type="match status" value="1"/>
</dbReference>
<gene>
    <name evidence="10" type="ORF">G3I66_42640</name>
</gene>
<comment type="caution">
    <text evidence="10">The sequence shown here is derived from an EMBL/GenBank/DDBJ whole genome shotgun (WGS) entry which is preliminary data.</text>
</comment>
<dbReference type="EMBL" id="JAAGMQ010001256">
    <property type="protein sequence ID" value="NEC39779.1"/>
    <property type="molecule type" value="Genomic_DNA"/>
</dbReference>
<feature type="transmembrane region" description="Helical" evidence="8">
    <location>
        <begin position="304"/>
        <end position="325"/>
    </location>
</feature>
<evidence type="ECO:0000256" key="8">
    <source>
        <dbReference type="SAM" id="Phobius"/>
    </source>
</evidence>
<dbReference type="CDD" id="cd17321">
    <property type="entry name" value="MFS_MMR_MDR_like"/>
    <property type="match status" value="1"/>
</dbReference>
<evidence type="ECO:0000256" key="4">
    <source>
        <dbReference type="ARBA" id="ARBA00022692"/>
    </source>
</evidence>
<feature type="transmembrane region" description="Helical" evidence="8">
    <location>
        <begin position="81"/>
        <end position="99"/>
    </location>
</feature>
<evidence type="ECO:0000256" key="6">
    <source>
        <dbReference type="ARBA" id="ARBA00023136"/>
    </source>
</evidence>
<dbReference type="GeneID" id="97194661"/>
<dbReference type="PANTHER" id="PTHR42718">
    <property type="entry name" value="MAJOR FACILITATOR SUPERFAMILY MULTIDRUG TRANSPORTER MFSC"/>
    <property type="match status" value="1"/>
</dbReference>
<dbReference type="InterPro" id="IPR036259">
    <property type="entry name" value="MFS_trans_sf"/>
</dbReference>
<dbReference type="GO" id="GO:0046677">
    <property type="term" value="P:response to antibiotic"/>
    <property type="evidence" value="ECO:0007669"/>
    <property type="project" value="UniProtKB-KW"/>
</dbReference>
<dbReference type="GO" id="GO:0005886">
    <property type="term" value="C:plasma membrane"/>
    <property type="evidence" value="ECO:0007669"/>
    <property type="project" value="UniProtKB-SubCell"/>
</dbReference>
<name>A0A6G3TSQ6_9ACTN</name>
<keyword evidence="3" id="KW-1003">Cell membrane</keyword>
<dbReference type="Gene3D" id="1.20.1250.20">
    <property type="entry name" value="MFS general substrate transporter like domains"/>
    <property type="match status" value="1"/>
</dbReference>
<evidence type="ECO:0000256" key="1">
    <source>
        <dbReference type="ARBA" id="ARBA00004651"/>
    </source>
</evidence>
<feature type="transmembrane region" description="Helical" evidence="8">
    <location>
        <begin position="202"/>
        <end position="223"/>
    </location>
</feature>
<keyword evidence="7" id="KW-0046">Antibiotic resistance</keyword>
<sequence>MVDAATRPSSSPGARLALLAFAQFIITLDFNIVYVALPDIGSALGFTVQSLQWVVSAYIVALGGLLLFGGRAADRLGPRRMFIVGLLIYAVSSMVGGLAEDSGVLLTARAVQGIGGALLFPSTLRLVFTSFDEGPARNKALVVYGAVGGAGLSAGALLGGVLTNYAGWEWIFFVNVPLAVGAALLTPRILPADTFLPGAGKGFDLLGALVATLGSTLVVFGLASGPDEGWGSARGAGAIAVGAVLLALFLFVESRAGSPLMPLRLLRHRSLAITMLVAFIYQGGLGAAYYLFTTYLQEVLGYSPLAAGLGFLPPTIASMLFAARFSTKLLTKLGLRGALFLGTLTTGVGMAGMALAFTSEGTGSYWVLLPGLVVWAVGGALAMPAIFAGAGAGVAPLEQGVSSAMATTARQIGGAVGLAALVAVANTTVDVDTTGVPPLGDLTDGLRLAGVVGAIVTVAGSFLALLHDKPKPVEQPAPAPAADETAVS</sequence>
<dbReference type="Proteomes" id="UP000475666">
    <property type="component" value="Unassembled WGS sequence"/>
</dbReference>
<evidence type="ECO:0000256" key="3">
    <source>
        <dbReference type="ARBA" id="ARBA00022475"/>
    </source>
</evidence>
<keyword evidence="6 8" id="KW-0472">Membrane</keyword>
<evidence type="ECO:0000313" key="10">
    <source>
        <dbReference type="EMBL" id="NEC39779.1"/>
    </source>
</evidence>
<dbReference type="RefSeq" id="WP_109031527.1">
    <property type="nucleotide sequence ID" value="NZ_BEWD01000005.1"/>
</dbReference>
<evidence type="ECO:0000256" key="2">
    <source>
        <dbReference type="ARBA" id="ARBA00022448"/>
    </source>
</evidence>
<dbReference type="PROSITE" id="PS50850">
    <property type="entry name" value="MFS"/>
    <property type="match status" value="1"/>
</dbReference>
<evidence type="ECO:0000259" key="9">
    <source>
        <dbReference type="PROSITE" id="PS50850"/>
    </source>
</evidence>
<dbReference type="Pfam" id="PF07690">
    <property type="entry name" value="MFS_1"/>
    <property type="match status" value="1"/>
</dbReference>
<feature type="transmembrane region" description="Helical" evidence="8">
    <location>
        <begin position="49"/>
        <end position="69"/>
    </location>
</feature>
<dbReference type="SUPFAM" id="SSF103473">
    <property type="entry name" value="MFS general substrate transporter"/>
    <property type="match status" value="1"/>
</dbReference>
<evidence type="ECO:0000313" key="11">
    <source>
        <dbReference type="Proteomes" id="UP000475666"/>
    </source>
</evidence>
<dbReference type="Gene3D" id="1.20.1720.10">
    <property type="entry name" value="Multidrug resistance protein D"/>
    <property type="match status" value="1"/>
</dbReference>
<reference evidence="10 11" key="1">
    <citation type="submission" date="2020-01" db="EMBL/GenBank/DDBJ databases">
        <title>Insect and environment-associated Actinomycetes.</title>
        <authorList>
            <person name="Currrie C."/>
            <person name="Chevrette M."/>
            <person name="Carlson C."/>
            <person name="Stubbendieck R."/>
            <person name="Wendt-Pienkowski E."/>
        </authorList>
    </citation>
    <scope>NUCLEOTIDE SEQUENCE [LARGE SCALE GENOMIC DNA]</scope>
    <source>
        <strain evidence="10 11">SID7739</strain>
    </source>
</reference>
<keyword evidence="4 8" id="KW-0812">Transmembrane</keyword>
<accession>A0A6G3TSQ6</accession>
<organism evidence="10 11">
    <name type="scientific">Streptomyces rubrogriseus</name>
    <dbReference type="NCBI Taxonomy" id="194673"/>
    <lineage>
        <taxon>Bacteria</taxon>
        <taxon>Bacillati</taxon>
        <taxon>Actinomycetota</taxon>
        <taxon>Actinomycetes</taxon>
        <taxon>Kitasatosporales</taxon>
        <taxon>Streptomycetaceae</taxon>
        <taxon>Streptomyces</taxon>
        <taxon>Streptomyces violaceoruber group</taxon>
    </lineage>
</organism>
<protein>
    <submittedName>
        <fullName evidence="10">MFS transporter</fullName>
    </submittedName>
</protein>
<dbReference type="InterPro" id="IPR020846">
    <property type="entry name" value="MFS_dom"/>
</dbReference>
<feature type="transmembrane region" description="Helical" evidence="8">
    <location>
        <begin position="273"/>
        <end position="292"/>
    </location>
</feature>
<keyword evidence="2" id="KW-0813">Transport</keyword>
<dbReference type="GO" id="GO:0022857">
    <property type="term" value="F:transmembrane transporter activity"/>
    <property type="evidence" value="ECO:0007669"/>
    <property type="project" value="InterPro"/>
</dbReference>
<keyword evidence="5 8" id="KW-1133">Transmembrane helix</keyword>
<feature type="transmembrane region" description="Helical" evidence="8">
    <location>
        <begin position="16"/>
        <end position="37"/>
    </location>
</feature>
<feature type="transmembrane region" description="Helical" evidence="8">
    <location>
        <begin position="170"/>
        <end position="190"/>
    </location>
</feature>
<feature type="transmembrane region" description="Helical" evidence="8">
    <location>
        <begin position="407"/>
        <end position="425"/>
    </location>
</feature>
<feature type="domain" description="Major facilitator superfamily (MFS) profile" evidence="9">
    <location>
        <begin position="15"/>
        <end position="471"/>
    </location>
</feature>
<feature type="transmembrane region" description="Helical" evidence="8">
    <location>
        <begin position="235"/>
        <end position="252"/>
    </location>
</feature>
<feature type="transmembrane region" description="Helical" evidence="8">
    <location>
        <begin position="111"/>
        <end position="128"/>
    </location>
</feature>
<dbReference type="InterPro" id="IPR011701">
    <property type="entry name" value="MFS"/>
</dbReference>